<dbReference type="Gene3D" id="3.40.190.290">
    <property type="match status" value="1"/>
</dbReference>
<evidence type="ECO:0000256" key="3">
    <source>
        <dbReference type="ARBA" id="ARBA00023125"/>
    </source>
</evidence>
<evidence type="ECO:0000256" key="1">
    <source>
        <dbReference type="ARBA" id="ARBA00009437"/>
    </source>
</evidence>
<dbReference type="Proteomes" id="UP000006876">
    <property type="component" value="Chromosome"/>
</dbReference>
<dbReference type="PANTHER" id="PTHR30419">
    <property type="entry name" value="HTH-TYPE TRANSCRIPTIONAL REGULATOR YBHD"/>
    <property type="match status" value="1"/>
</dbReference>
<dbReference type="GO" id="GO:0003700">
    <property type="term" value="F:DNA-binding transcription factor activity"/>
    <property type="evidence" value="ECO:0007669"/>
    <property type="project" value="InterPro"/>
</dbReference>
<proteinExistence type="inferred from homology"/>
<name>E3HWU4_ACHXA</name>
<dbReference type="PANTHER" id="PTHR30419:SF8">
    <property type="entry name" value="NITROGEN ASSIMILATION TRANSCRIPTIONAL ACTIVATOR-RELATED"/>
    <property type="match status" value="1"/>
</dbReference>
<dbReference type="eggNOG" id="COG0583">
    <property type="taxonomic scope" value="Bacteria"/>
</dbReference>
<dbReference type="Pfam" id="PF03466">
    <property type="entry name" value="LysR_substrate"/>
    <property type="match status" value="1"/>
</dbReference>
<keyword evidence="2" id="KW-0805">Transcription regulation</keyword>
<evidence type="ECO:0000259" key="5">
    <source>
        <dbReference type="PROSITE" id="PS50931"/>
    </source>
</evidence>
<dbReference type="EMBL" id="CP002287">
    <property type="protein sequence ID" value="ADP15135.1"/>
    <property type="molecule type" value="Genomic_DNA"/>
</dbReference>
<dbReference type="InterPro" id="IPR036390">
    <property type="entry name" value="WH_DNA-bd_sf"/>
</dbReference>
<evidence type="ECO:0000313" key="6">
    <source>
        <dbReference type="EMBL" id="ADP15135.1"/>
    </source>
</evidence>
<evidence type="ECO:0000313" key="7">
    <source>
        <dbReference type="Proteomes" id="UP000006876"/>
    </source>
</evidence>
<keyword evidence="3" id="KW-0238">DNA-binding</keyword>
<keyword evidence="4" id="KW-0804">Transcription</keyword>
<dbReference type="SUPFAM" id="SSF53850">
    <property type="entry name" value="Periplasmic binding protein-like II"/>
    <property type="match status" value="1"/>
</dbReference>
<dbReference type="STRING" id="762376.AXYL_01801"/>
<dbReference type="InterPro" id="IPR005119">
    <property type="entry name" value="LysR_subst-bd"/>
</dbReference>
<dbReference type="PRINTS" id="PR00039">
    <property type="entry name" value="HTHLYSR"/>
</dbReference>
<dbReference type="Pfam" id="PF00126">
    <property type="entry name" value="HTH_1"/>
    <property type="match status" value="1"/>
</dbReference>
<accession>E3HWU4</accession>
<dbReference type="KEGG" id="axy:AXYL_01801"/>
<dbReference type="AlphaFoldDB" id="E3HWU4"/>
<comment type="similarity">
    <text evidence="1">Belongs to the LysR transcriptional regulatory family.</text>
</comment>
<evidence type="ECO:0000256" key="2">
    <source>
        <dbReference type="ARBA" id="ARBA00023015"/>
    </source>
</evidence>
<sequence>MNGIAALCPGHILISNTLMGRYIHILNINLARAMDVAPATLLSRLLAKGRLRHLQLLASIADLGSIQQAASHIGLSQPAATHALADIEDLLGVKLFERHARGMRTTRSGQLMAECARSMLTTLRASTDSVAALRQGATGYLRLGAIPAASGGLLAERLPAYLKARPGLQVEVVEGSREQLLPQAAGGSLDMLLCRRPEAVPAGLEFVPLQDDAAVIVAAAGHPLLAPDGAPTLAQVASQLWIEPRPELAIHAVFKAFFERAGVVPRLCRLSSAAPPMPLLIAVMQAQEALAMVPQTLGNWYMQHGHFQRVPIESPGSFQPIGAIARDQGPGRDFLDWLAASRPDG</sequence>
<organism evidence="6 7">
    <name type="scientific">Achromobacter xylosoxidans (strain A8)</name>
    <dbReference type="NCBI Taxonomy" id="762376"/>
    <lineage>
        <taxon>Bacteria</taxon>
        <taxon>Pseudomonadati</taxon>
        <taxon>Pseudomonadota</taxon>
        <taxon>Betaproteobacteria</taxon>
        <taxon>Burkholderiales</taxon>
        <taxon>Alcaligenaceae</taxon>
        <taxon>Achromobacter</taxon>
    </lineage>
</organism>
<feature type="domain" description="HTH lysR-type" evidence="5">
    <location>
        <begin position="51"/>
        <end position="106"/>
    </location>
</feature>
<dbReference type="HOGENOM" id="CLU_039613_6_0_4"/>
<gene>
    <name evidence="6" type="ordered locus">AXYL_01801</name>
</gene>
<dbReference type="GO" id="GO:0005829">
    <property type="term" value="C:cytosol"/>
    <property type="evidence" value="ECO:0007669"/>
    <property type="project" value="TreeGrafter"/>
</dbReference>
<dbReference type="Gene3D" id="1.10.10.10">
    <property type="entry name" value="Winged helix-like DNA-binding domain superfamily/Winged helix DNA-binding domain"/>
    <property type="match status" value="1"/>
</dbReference>
<dbReference type="InterPro" id="IPR000847">
    <property type="entry name" value="LysR_HTH_N"/>
</dbReference>
<dbReference type="InterPro" id="IPR050950">
    <property type="entry name" value="HTH-type_LysR_regulators"/>
</dbReference>
<dbReference type="GO" id="GO:0003677">
    <property type="term" value="F:DNA binding"/>
    <property type="evidence" value="ECO:0007669"/>
    <property type="project" value="UniProtKB-KW"/>
</dbReference>
<evidence type="ECO:0000256" key="4">
    <source>
        <dbReference type="ARBA" id="ARBA00023163"/>
    </source>
</evidence>
<dbReference type="SUPFAM" id="SSF46785">
    <property type="entry name" value="Winged helix' DNA-binding domain"/>
    <property type="match status" value="1"/>
</dbReference>
<protein>
    <submittedName>
        <fullName evidence="6">Bacterial regulatory helix-turn-helix protein, LysR family protein 52</fullName>
    </submittedName>
</protein>
<dbReference type="PROSITE" id="PS50931">
    <property type="entry name" value="HTH_LYSR"/>
    <property type="match status" value="1"/>
</dbReference>
<dbReference type="InterPro" id="IPR036388">
    <property type="entry name" value="WH-like_DNA-bd_sf"/>
</dbReference>
<reference evidence="6 7" key="1">
    <citation type="journal article" date="2011" name="J. Bacteriol.">
        <title>Complete genome sequence of the haloaromatic acid-degrading bacterium Achromobacter xylosoxidans A8.</title>
        <authorList>
            <person name="Strnad H."/>
            <person name="Ridl J."/>
            <person name="Paces J."/>
            <person name="Kolar M."/>
            <person name="Vlcek C."/>
            <person name="Paces V."/>
        </authorList>
    </citation>
    <scope>NUCLEOTIDE SEQUENCE [LARGE SCALE GENOMIC DNA]</scope>
    <source>
        <strain evidence="6 7">A8</strain>
    </source>
</reference>